<comment type="caution">
    <text evidence="1">The sequence shown here is derived from an EMBL/GenBank/DDBJ whole genome shotgun (WGS) entry which is preliminary data.</text>
</comment>
<dbReference type="PATRIC" id="fig|442.7.peg.3400"/>
<reference evidence="1 2" key="1">
    <citation type="submission" date="2015-06" db="EMBL/GenBank/DDBJ databases">
        <title>Improved classification and identification of acetic acid bacteria using matrix-assisted laser desorption/ionization time-of-flight mass spectrometry; Gluconobacter nephelii and Gluconobacter uchimurae are later heterotypic synonyms of Gluconobacter japonicus and Gluconobacter oxydans, respectively.</title>
        <authorList>
            <person name="Li L."/>
            <person name="Cleenwerck I."/>
            <person name="De Vuyst L."/>
            <person name="Vandamme P."/>
        </authorList>
    </citation>
    <scope>NUCLEOTIDE SEQUENCE [LARGE SCALE GENOMIC DNA]</scope>
    <source>
        <strain evidence="1 2">LMG 1764</strain>
    </source>
</reference>
<protein>
    <submittedName>
        <fullName evidence="1">Uncharacterized protein</fullName>
    </submittedName>
</protein>
<gene>
    <name evidence="1" type="ORF">AD929_12890</name>
</gene>
<dbReference type="Proteomes" id="UP000075573">
    <property type="component" value="Unassembled WGS sequence"/>
</dbReference>
<evidence type="ECO:0000313" key="1">
    <source>
        <dbReference type="EMBL" id="KXV00110.1"/>
    </source>
</evidence>
<accession>A0A149QS44</accession>
<dbReference type="AlphaFoldDB" id="A0A149QS44"/>
<sequence length="83" mass="9552">MKGQEVMGQVISFAEHLAVRNGQQDLDSYDVLECMYCETPTRPSQVRSDHSVVYRCQKPGCRKAFHFTRDGVVCRGERGRPFR</sequence>
<proteinExistence type="predicted"/>
<organism evidence="1 2">
    <name type="scientific">Gluconobacter potus</name>
    <dbReference type="NCBI Taxonomy" id="2724927"/>
    <lineage>
        <taxon>Bacteria</taxon>
        <taxon>Pseudomonadati</taxon>
        <taxon>Pseudomonadota</taxon>
        <taxon>Alphaproteobacteria</taxon>
        <taxon>Acetobacterales</taxon>
        <taxon>Acetobacteraceae</taxon>
        <taxon>Gluconobacter</taxon>
    </lineage>
</organism>
<dbReference type="EMBL" id="LHZB01000118">
    <property type="protein sequence ID" value="KXV00110.1"/>
    <property type="molecule type" value="Genomic_DNA"/>
</dbReference>
<name>A0A149QS44_9PROT</name>
<evidence type="ECO:0000313" key="2">
    <source>
        <dbReference type="Proteomes" id="UP000075573"/>
    </source>
</evidence>